<name>A0A1Y2I4E6_9FUNG</name>
<dbReference type="AlphaFoldDB" id="A0A1Y2I4E6"/>
<evidence type="ECO:0000313" key="3">
    <source>
        <dbReference type="EMBL" id="ORZ40262.1"/>
    </source>
</evidence>
<evidence type="ECO:0000313" key="4">
    <source>
        <dbReference type="Proteomes" id="UP000193411"/>
    </source>
</evidence>
<feature type="compositionally biased region" description="Basic residues" evidence="1">
    <location>
        <begin position="65"/>
        <end position="74"/>
    </location>
</feature>
<gene>
    <name evidence="3" type="ORF">BCR44DRAFT_1171517</name>
</gene>
<keyword evidence="4" id="KW-1185">Reference proteome</keyword>
<feature type="compositionally biased region" description="Low complexity" evidence="1">
    <location>
        <begin position="131"/>
        <end position="143"/>
    </location>
</feature>
<organism evidence="3 4">
    <name type="scientific">Catenaria anguillulae PL171</name>
    <dbReference type="NCBI Taxonomy" id="765915"/>
    <lineage>
        <taxon>Eukaryota</taxon>
        <taxon>Fungi</taxon>
        <taxon>Fungi incertae sedis</taxon>
        <taxon>Blastocladiomycota</taxon>
        <taxon>Blastocladiomycetes</taxon>
        <taxon>Blastocladiales</taxon>
        <taxon>Catenariaceae</taxon>
        <taxon>Catenaria</taxon>
    </lineage>
</organism>
<feature type="chain" id="PRO_5012553596" evidence="2">
    <location>
        <begin position="26"/>
        <end position="237"/>
    </location>
</feature>
<evidence type="ECO:0000256" key="2">
    <source>
        <dbReference type="SAM" id="SignalP"/>
    </source>
</evidence>
<keyword evidence="2" id="KW-0732">Signal</keyword>
<feature type="signal peptide" evidence="2">
    <location>
        <begin position="1"/>
        <end position="25"/>
    </location>
</feature>
<evidence type="ECO:0000256" key="1">
    <source>
        <dbReference type="SAM" id="MobiDB-lite"/>
    </source>
</evidence>
<feature type="region of interest" description="Disordered" evidence="1">
    <location>
        <begin position="56"/>
        <end position="77"/>
    </location>
</feature>
<feature type="region of interest" description="Disordered" evidence="1">
    <location>
        <begin position="104"/>
        <end position="143"/>
    </location>
</feature>
<comment type="caution">
    <text evidence="3">The sequence shown here is derived from an EMBL/GenBank/DDBJ whole genome shotgun (WGS) entry which is preliminary data.</text>
</comment>
<proteinExistence type="predicted"/>
<dbReference type="EMBL" id="MCFL01000003">
    <property type="protein sequence ID" value="ORZ40262.1"/>
    <property type="molecule type" value="Genomic_DNA"/>
</dbReference>
<reference evidence="3 4" key="1">
    <citation type="submission" date="2016-07" db="EMBL/GenBank/DDBJ databases">
        <title>Pervasive Adenine N6-methylation of Active Genes in Fungi.</title>
        <authorList>
            <consortium name="DOE Joint Genome Institute"/>
            <person name="Mondo S.J."/>
            <person name="Dannebaum R.O."/>
            <person name="Kuo R.C."/>
            <person name="Labutti K."/>
            <person name="Haridas S."/>
            <person name="Kuo A."/>
            <person name="Salamov A."/>
            <person name="Ahrendt S.R."/>
            <person name="Lipzen A."/>
            <person name="Sullivan W."/>
            <person name="Andreopoulos W.B."/>
            <person name="Clum A."/>
            <person name="Lindquist E."/>
            <person name="Daum C."/>
            <person name="Ramamoorthy G.K."/>
            <person name="Gryganskyi A."/>
            <person name="Culley D."/>
            <person name="Magnuson J.K."/>
            <person name="James T.Y."/>
            <person name="O'Malley M.A."/>
            <person name="Stajich J.E."/>
            <person name="Spatafora J.W."/>
            <person name="Visel A."/>
            <person name="Grigoriev I.V."/>
        </authorList>
    </citation>
    <scope>NUCLEOTIDE SEQUENCE [LARGE SCALE GENOMIC DNA]</scope>
    <source>
        <strain evidence="3 4">PL171</strain>
    </source>
</reference>
<sequence length="237" mass="25958">MTCSSLVATLTFVLALTAAVLPVSAHFTLTGSREGIAFPSDNRRFWPIAGGGSSGLSSTVCNSHPARRRARSKPGPRSACLSRLATALVTLACARQRSSTATRVQPQVSGLSPTVSTAKTPWMCRSPLQPRAQTASSRSRSSRRTWAQRSLRITILVWMSESRAATVRWITHASDHSHAYKCAPCRPGLRAVVDAVKTMRLLLQRAPRRLLRLLLPRHHRPRHCNRELALASARLAT</sequence>
<feature type="compositionally biased region" description="Polar residues" evidence="1">
    <location>
        <begin position="104"/>
        <end position="119"/>
    </location>
</feature>
<dbReference type="Proteomes" id="UP000193411">
    <property type="component" value="Unassembled WGS sequence"/>
</dbReference>
<accession>A0A1Y2I4E6</accession>
<protein>
    <submittedName>
        <fullName evidence="3">Uncharacterized protein</fullName>
    </submittedName>
</protein>